<keyword evidence="3" id="KW-1185">Reference proteome</keyword>
<feature type="compositionally biased region" description="Acidic residues" evidence="1">
    <location>
        <begin position="104"/>
        <end position="116"/>
    </location>
</feature>
<proteinExistence type="predicted"/>
<feature type="compositionally biased region" description="Pro residues" evidence="1">
    <location>
        <begin position="225"/>
        <end position="238"/>
    </location>
</feature>
<reference evidence="2" key="1">
    <citation type="submission" date="2023-06" db="EMBL/GenBank/DDBJ databases">
        <title>Genome-scale phylogeny and comparative genomics of the fungal order Sordariales.</title>
        <authorList>
            <consortium name="Lawrence Berkeley National Laboratory"/>
            <person name="Hensen N."/>
            <person name="Bonometti L."/>
            <person name="Westerberg I."/>
            <person name="Brannstrom I.O."/>
            <person name="Guillou S."/>
            <person name="Cros-Aarteil S."/>
            <person name="Calhoun S."/>
            <person name="Haridas S."/>
            <person name="Kuo A."/>
            <person name="Mondo S."/>
            <person name="Pangilinan J."/>
            <person name="Riley R."/>
            <person name="Labutti K."/>
            <person name="Andreopoulos B."/>
            <person name="Lipzen A."/>
            <person name="Chen C."/>
            <person name="Yanf M."/>
            <person name="Daum C."/>
            <person name="Ng V."/>
            <person name="Clum A."/>
            <person name="Steindorff A."/>
            <person name="Ohm R."/>
            <person name="Martin F."/>
            <person name="Silar P."/>
            <person name="Natvig D."/>
            <person name="Lalanne C."/>
            <person name="Gautier V."/>
            <person name="Ament-Velasquez S.L."/>
            <person name="Kruys A."/>
            <person name="Hutchinson M.I."/>
            <person name="Powell A.J."/>
            <person name="Barry K."/>
            <person name="Miller A.N."/>
            <person name="Grigoriev I.V."/>
            <person name="Debuchy R."/>
            <person name="Gladieux P."/>
            <person name="Thoren M.H."/>
            <person name="Johannesson H."/>
        </authorList>
    </citation>
    <scope>NUCLEOTIDE SEQUENCE</scope>
    <source>
        <strain evidence="2">SMH2532-1</strain>
    </source>
</reference>
<feature type="compositionally biased region" description="Pro residues" evidence="1">
    <location>
        <begin position="170"/>
        <end position="182"/>
    </location>
</feature>
<evidence type="ECO:0000313" key="2">
    <source>
        <dbReference type="EMBL" id="KAK0649613.1"/>
    </source>
</evidence>
<dbReference type="EMBL" id="JAULSV010000003">
    <property type="protein sequence ID" value="KAK0649613.1"/>
    <property type="molecule type" value="Genomic_DNA"/>
</dbReference>
<feature type="compositionally biased region" description="Basic and acidic residues" evidence="1">
    <location>
        <begin position="272"/>
        <end position="283"/>
    </location>
</feature>
<protein>
    <submittedName>
        <fullName evidence="2">Uncharacterized protein</fullName>
    </submittedName>
</protein>
<accession>A0AA40CUC9</accession>
<evidence type="ECO:0000256" key="1">
    <source>
        <dbReference type="SAM" id="MobiDB-lite"/>
    </source>
</evidence>
<feature type="region of interest" description="Disordered" evidence="1">
    <location>
        <begin position="28"/>
        <end position="394"/>
    </location>
</feature>
<sequence length="394" mass="41915">MEVITGFPATDIGHGHHYAYRLGYVGEPIDMGGCLAEEQPRKGIPSPHDPGPLKPINASEPKTPRPDIPTLPPKNDSNSDDCSDKSVQKFGDDDPPTPKPTAPDPDDDDEDDEDDSLEKPVPCGTEPDSRPDAPQPAAPSDGDDPEDSLSLTLHPGPDYPDSPDTTGQPEPQPQPERPPSPDTDPEDASPLSRVSESRKKKALPVRKLDVVPIPAGDPKTDGPQPGSPKPDSPLPDPNADPKKPEAPQGPNLEGLPLGHDMVRSESCTPESEMSHREGLEKRYGVVFPDTVSAPADYGLHGDHTASVKTGSSCKPGYELGEPAPGGDPNVPKPKPIIVRDPPLKPKPQRNDSLIVKLPVPQPPPSPPPQPRPGPIPPRPDPNQPTPPPSPPRTR</sequence>
<feature type="compositionally biased region" description="Pro residues" evidence="1">
    <location>
        <begin position="359"/>
        <end position="394"/>
    </location>
</feature>
<dbReference type="PRINTS" id="PR01217">
    <property type="entry name" value="PRICHEXTENSN"/>
</dbReference>
<name>A0AA40CUC9_9PEZI</name>
<evidence type="ECO:0000313" key="3">
    <source>
        <dbReference type="Proteomes" id="UP001174936"/>
    </source>
</evidence>
<dbReference type="AlphaFoldDB" id="A0AA40CUC9"/>
<gene>
    <name evidence="2" type="ORF">B0T16DRAFT_389632</name>
</gene>
<organism evidence="2 3">
    <name type="scientific">Cercophora newfieldiana</name>
    <dbReference type="NCBI Taxonomy" id="92897"/>
    <lineage>
        <taxon>Eukaryota</taxon>
        <taxon>Fungi</taxon>
        <taxon>Dikarya</taxon>
        <taxon>Ascomycota</taxon>
        <taxon>Pezizomycotina</taxon>
        <taxon>Sordariomycetes</taxon>
        <taxon>Sordariomycetidae</taxon>
        <taxon>Sordariales</taxon>
        <taxon>Lasiosphaeriaceae</taxon>
        <taxon>Cercophora</taxon>
    </lineage>
</organism>
<feature type="compositionally biased region" description="Basic and acidic residues" evidence="1">
    <location>
        <begin position="82"/>
        <end position="92"/>
    </location>
</feature>
<dbReference type="Proteomes" id="UP001174936">
    <property type="component" value="Unassembled WGS sequence"/>
</dbReference>
<comment type="caution">
    <text evidence="2">The sequence shown here is derived from an EMBL/GenBank/DDBJ whole genome shotgun (WGS) entry which is preliminary data.</text>
</comment>